<organism evidence="1 2">
    <name type="scientific">Adineta steineri</name>
    <dbReference type="NCBI Taxonomy" id="433720"/>
    <lineage>
        <taxon>Eukaryota</taxon>
        <taxon>Metazoa</taxon>
        <taxon>Spiralia</taxon>
        <taxon>Gnathifera</taxon>
        <taxon>Rotifera</taxon>
        <taxon>Eurotatoria</taxon>
        <taxon>Bdelloidea</taxon>
        <taxon>Adinetida</taxon>
        <taxon>Adinetidae</taxon>
        <taxon>Adineta</taxon>
    </lineage>
</organism>
<sequence length="21" mass="2203">MSSSSVNITSTNLDAINALQH</sequence>
<dbReference type="AlphaFoldDB" id="A0A819SPY2"/>
<proteinExistence type="predicted"/>
<comment type="caution">
    <text evidence="1">The sequence shown here is derived from an EMBL/GenBank/DDBJ whole genome shotgun (WGS) entry which is preliminary data.</text>
</comment>
<name>A0A819SPY2_9BILA</name>
<evidence type="ECO:0000313" key="1">
    <source>
        <dbReference type="EMBL" id="CAF4065451.1"/>
    </source>
</evidence>
<dbReference type="Proteomes" id="UP000663844">
    <property type="component" value="Unassembled WGS sequence"/>
</dbReference>
<dbReference type="EMBL" id="CAJOAZ010004570">
    <property type="protein sequence ID" value="CAF4065451.1"/>
    <property type="molecule type" value="Genomic_DNA"/>
</dbReference>
<gene>
    <name evidence="1" type="ORF">OXD698_LOCUS33396</name>
</gene>
<feature type="non-terminal residue" evidence="1">
    <location>
        <position position="21"/>
    </location>
</feature>
<protein>
    <submittedName>
        <fullName evidence="1">Uncharacterized protein</fullName>
    </submittedName>
</protein>
<accession>A0A819SPY2</accession>
<evidence type="ECO:0000313" key="2">
    <source>
        <dbReference type="Proteomes" id="UP000663844"/>
    </source>
</evidence>
<reference evidence="1" key="1">
    <citation type="submission" date="2021-02" db="EMBL/GenBank/DDBJ databases">
        <authorList>
            <person name="Nowell W R."/>
        </authorList>
    </citation>
    <scope>NUCLEOTIDE SEQUENCE</scope>
</reference>